<name>A0A9D9HV98_9BACT</name>
<evidence type="ECO:0000259" key="7">
    <source>
        <dbReference type="Pfam" id="PF07980"/>
    </source>
</evidence>
<feature type="signal peptide" evidence="6">
    <location>
        <begin position="1"/>
        <end position="22"/>
    </location>
</feature>
<evidence type="ECO:0000256" key="2">
    <source>
        <dbReference type="ARBA" id="ARBA00006275"/>
    </source>
</evidence>
<evidence type="ECO:0000256" key="1">
    <source>
        <dbReference type="ARBA" id="ARBA00004442"/>
    </source>
</evidence>
<protein>
    <submittedName>
        <fullName evidence="9">RagB/SusD family nutrient uptake outer membrane protein</fullName>
    </submittedName>
</protein>
<dbReference type="InterPro" id="IPR012944">
    <property type="entry name" value="SusD_RagB_dom"/>
</dbReference>
<evidence type="ECO:0000256" key="6">
    <source>
        <dbReference type="SAM" id="SignalP"/>
    </source>
</evidence>
<comment type="caution">
    <text evidence="9">The sequence shown here is derived from an EMBL/GenBank/DDBJ whole genome shotgun (WGS) entry which is preliminary data.</text>
</comment>
<dbReference type="InterPro" id="IPR011990">
    <property type="entry name" value="TPR-like_helical_dom_sf"/>
</dbReference>
<dbReference type="InterPro" id="IPR033985">
    <property type="entry name" value="SusD-like_N"/>
</dbReference>
<feature type="domain" description="RagB/SusD" evidence="7">
    <location>
        <begin position="350"/>
        <end position="631"/>
    </location>
</feature>
<comment type="similarity">
    <text evidence="2">Belongs to the SusD family.</text>
</comment>
<reference evidence="9" key="2">
    <citation type="journal article" date="2021" name="PeerJ">
        <title>Extensive microbial diversity within the chicken gut microbiome revealed by metagenomics and culture.</title>
        <authorList>
            <person name="Gilroy R."/>
            <person name="Ravi A."/>
            <person name="Getino M."/>
            <person name="Pursley I."/>
            <person name="Horton D.L."/>
            <person name="Alikhan N.F."/>
            <person name="Baker D."/>
            <person name="Gharbi K."/>
            <person name="Hall N."/>
            <person name="Watson M."/>
            <person name="Adriaenssens E.M."/>
            <person name="Foster-Nyarko E."/>
            <person name="Jarju S."/>
            <person name="Secka A."/>
            <person name="Antonio M."/>
            <person name="Oren A."/>
            <person name="Chaudhuri R.R."/>
            <person name="La Ragione R."/>
            <person name="Hildebrand F."/>
            <person name="Pallen M.J."/>
        </authorList>
    </citation>
    <scope>NUCLEOTIDE SEQUENCE</scope>
    <source>
        <strain evidence="9">G3-3990</strain>
    </source>
</reference>
<evidence type="ECO:0000256" key="4">
    <source>
        <dbReference type="ARBA" id="ARBA00023136"/>
    </source>
</evidence>
<evidence type="ECO:0000256" key="5">
    <source>
        <dbReference type="ARBA" id="ARBA00023237"/>
    </source>
</evidence>
<evidence type="ECO:0000259" key="8">
    <source>
        <dbReference type="Pfam" id="PF14322"/>
    </source>
</evidence>
<evidence type="ECO:0000256" key="3">
    <source>
        <dbReference type="ARBA" id="ARBA00022729"/>
    </source>
</evidence>
<dbReference type="GO" id="GO:0009279">
    <property type="term" value="C:cell outer membrane"/>
    <property type="evidence" value="ECO:0007669"/>
    <property type="project" value="UniProtKB-SubCell"/>
</dbReference>
<organism evidence="9 10">
    <name type="scientific">Candidatus Gallipaludibacter merdavium</name>
    <dbReference type="NCBI Taxonomy" id="2840839"/>
    <lineage>
        <taxon>Bacteria</taxon>
        <taxon>Pseudomonadati</taxon>
        <taxon>Bacteroidota</taxon>
        <taxon>Bacteroidia</taxon>
        <taxon>Bacteroidales</taxon>
        <taxon>Candidatus Gallipaludibacter</taxon>
    </lineage>
</organism>
<sequence>MKNQLIKTIAYTAILLSCMACHDDLLNQPTREHLSSSTFWQTTNDAEYALNGAVADIRYLFDRDYYLDAMGEYVYVRGNVLQGTASNTSEDPSESLRKGAAYDGFYELNPSGYGNSFSNMYRYCYGGINRCNYVIEGIQNMIARETNQGDISLLESYIGEAKLYRSLIYLRLISLWGDVPYIDERIYYKEEADTLSRRPIAYIKDKILEDLEYAYQKLPDAAPKYGRLAKPAALALRGKVNLYWASWNKFGWPELDTFTPSLGEAQNAYEDAAADFRKVIDNYGLELFRHGEPGTCDSLGKAENLPNYYYLFTNVANGDKEFIIAFTHGGVGTDQGDRLMRDLAGRTLEYGQCWVTPRFEIANRYQDLTTGDFRDSLIAMPPTVADARTTENSAINPKSYDNRDYRLKASILWDYEMIMGIYDKAETGFSPFIYKTWGVENFEIDGVMYKTYETDGCMTGYVFRKFVRNYAGQGRDEGDVDWPVIRLADVYLMYAEAVNFANLASERDYAIQLVNKVRHRGNLPALSAEKTATQEAFFEAIEQERIVELLAEGQRPFDLRRWRKIEERFCPPGDPDGYTIRDTWGNPTSGYSHSGTFFQNATNQVYERCYIFAIPESERNRNPNLTQNRPWL</sequence>
<keyword evidence="3 6" id="KW-0732">Signal</keyword>
<proteinExistence type="inferred from homology"/>
<feature type="domain" description="SusD-like N-terminal" evidence="8">
    <location>
        <begin position="115"/>
        <end position="241"/>
    </location>
</feature>
<keyword evidence="5" id="KW-0998">Cell outer membrane</keyword>
<accession>A0A9D9HV98</accession>
<keyword evidence="4" id="KW-0472">Membrane</keyword>
<dbReference type="Proteomes" id="UP000823641">
    <property type="component" value="Unassembled WGS sequence"/>
</dbReference>
<dbReference type="EMBL" id="JADIMG010000110">
    <property type="protein sequence ID" value="MBO8461024.1"/>
    <property type="molecule type" value="Genomic_DNA"/>
</dbReference>
<gene>
    <name evidence="9" type="ORF">IAA73_11955</name>
</gene>
<dbReference type="Pfam" id="PF07980">
    <property type="entry name" value="SusD_RagB"/>
    <property type="match status" value="1"/>
</dbReference>
<dbReference type="Pfam" id="PF14322">
    <property type="entry name" value="SusD-like_3"/>
    <property type="match status" value="1"/>
</dbReference>
<dbReference type="AlphaFoldDB" id="A0A9D9HV98"/>
<evidence type="ECO:0000313" key="10">
    <source>
        <dbReference type="Proteomes" id="UP000823641"/>
    </source>
</evidence>
<comment type="subcellular location">
    <subcellularLocation>
        <location evidence="1">Cell outer membrane</location>
    </subcellularLocation>
</comment>
<evidence type="ECO:0000313" key="9">
    <source>
        <dbReference type="EMBL" id="MBO8461024.1"/>
    </source>
</evidence>
<feature type="chain" id="PRO_5038746058" evidence="6">
    <location>
        <begin position="23"/>
        <end position="632"/>
    </location>
</feature>
<dbReference type="SUPFAM" id="SSF48452">
    <property type="entry name" value="TPR-like"/>
    <property type="match status" value="1"/>
</dbReference>
<dbReference type="Gene3D" id="1.25.40.390">
    <property type="match status" value="1"/>
</dbReference>
<reference evidence="9" key="1">
    <citation type="submission" date="2020-10" db="EMBL/GenBank/DDBJ databases">
        <authorList>
            <person name="Gilroy R."/>
        </authorList>
    </citation>
    <scope>NUCLEOTIDE SEQUENCE</scope>
    <source>
        <strain evidence="9">G3-3990</strain>
    </source>
</reference>
<dbReference type="PROSITE" id="PS51257">
    <property type="entry name" value="PROKAR_LIPOPROTEIN"/>
    <property type="match status" value="1"/>
</dbReference>